<comment type="caution">
    <text evidence="3">The sequence shown here is derived from an EMBL/GenBank/DDBJ whole genome shotgun (WGS) entry which is preliminary data.</text>
</comment>
<dbReference type="InterPro" id="IPR011990">
    <property type="entry name" value="TPR-like_helical_dom_sf"/>
</dbReference>
<evidence type="ECO:0000313" key="4">
    <source>
        <dbReference type="Proteomes" id="UP001185659"/>
    </source>
</evidence>
<dbReference type="EMBL" id="JAWLIP010000005">
    <property type="protein sequence ID" value="MDV6227055.1"/>
    <property type="molecule type" value="Genomic_DNA"/>
</dbReference>
<reference evidence="3 4" key="1">
    <citation type="submission" date="2023-10" db="EMBL/GenBank/DDBJ databases">
        <authorList>
            <person name="Venkata Ramana C."/>
            <person name="Sasikala C."/>
            <person name="Dhurka M."/>
        </authorList>
    </citation>
    <scope>NUCLEOTIDE SEQUENCE [LARGE SCALE GENOMIC DNA]</scope>
    <source>
        <strain evidence="3 4">KCTC 32151</strain>
    </source>
</reference>
<dbReference type="InterPro" id="IPR036366">
    <property type="entry name" value="PGBDSf"/>
</dbReference>
<dbReference type="PANTHER" id="PTHR11102">
    <property type="entry name" value="SEL-1-LIKE PROTEIN"/>
    <property type="match status" value="1"/>
</dbReference>
<dbReference type="Proteomes" id="UP001185659">
    <property type="component" value="Unassembled WGS sequence"/>
</dbReference>
<proteinExistence type="predicted"/>
<feature type="region of interest" description="Disordered" evidence="1">
    <location>
        <begin position="66"/>
        <end position="87"/>
    </location>
</feature>
<dbReference type="SUPFAM" id="SSF81901">
    <property type="entry name" value="HCP-like"/>
    <property type="match status" value="1"/>
</dbReference>
<feature type="compositionally biased region" description="Basic and acidic residues" evidence="1">
    <location>
        <begin position="667"/>
        <end position="677"/>
    </location>
</feature>
<feature type="compositionally biased region" description="Low complexity" evidence="1">
    <location>
        <begin position="678"/>
        <end position="687"/>
    </location>
</feature>
<feature type="domain" description="Peptidoglycan binding-like" evidence="2">
    <location>
        <begin position="1185"/>
        <end position="1238"/>
    </location>
</feature>
<sequence>MNNKRSYLENINAGRRRRPGTDASLDEISRTLDHLENRLGKATGRFDQQVDENDVARRIQELSETVSHSYVRPAGRMPAPRQEPASRASLEHAAHELERSRRQEREFNSIGNIAEELKTLRRDLRDVMRSGISDEFGALRKELAGIMASVPNSALSSELVVEFERLSNAIAHLAERGDDRNVKMLRLEMEELKSSISSLAREETLRAVDQRWDAFDDRWSAFEDRVSSDLSRSGPAIDMLHQRIEQIAHAVNSLPESLSLQSLEDRVRTLAGALDQLVEHKQQDNPELYAAIDERLDEISRAIAATMPKTQAASFDPQPFERIEARISSLANQVGELLSERPGGEAVGHLSEQMYSLSQRVDEIAARIDMPEQTVERLASQIAGIAHKLDNAPEPQIPEHMLRGIEDRFAHLSQMIEQRHGDAAEQGRSLVHDIEHRLQDIAARIDERGSEPVRNEADLMATIDARFNELAARLDTSTREAPGNEALRALEMRLDDISGRLQTSSSQASSIDPEVIHNLEAQVRSLSEHFSRPTADLPEFEDLGPRLENIERSIQENRASVVEAARQAAEQAIGALGDTPNFDSNFDRELREELKALEALTRKSDERNTKTFGAIHDTLLKIVDRLGAVEGTAGEGVAVQAEPAKIPVAAAPSIDPGNDVSPVSARAAEEAMPKRSPAEAAAAAARAALDEDAQETEKAPGKSSLLGGLTRALGSRRDRQRNEPQHEVESEAPAELDASLEAIDLDDDRINEPLEPGSGAPDLNAILRRVRDEKKATVRPETDDAAKSDFIAAARRAAQAAAAEAEILKKRQGDAAEDTGGFGIKRFLKRSKKPLVVMLGAGIVAAGGYQVGKTYLANSTAIPVQMTNETTSAEPAPVMAQAEPAPVERKVRVLDEEPARVAAAEEQATDGVVDTLASMPELDAPLEEPVSKFEETLTGNETVSIPEDVAPEAPKPISLDTVPVDAGPVPLREAAAEGDPKALFEIGSRYAEGRGTQADLAKAAEWYTKAAEAGFAPAQYRLGDLYQKGNGVDRDAAKAKMWFQLAAQQGNASAMHNLGVLFAMGADGPADNKSAARWFLEAAEHGVKDSQFNLGILSAKGMGMQQDLTEAYKWFAIVAQGGDRDAAAKRDEIAAALSPEQLKQAENKTALWKVKKIDPAVNLVDIPASWRESRELTASVDMTKAITNIQLILNKEGFDAGTPDGIMGAKTKAAITQFQKANGLNPTGQVDEALVRALLEKNEAAVSAQ</sequence>
<dbReference type="SUPFAM" id="SSF47090">
    <property type="entry name" value="PGBD-like"/>
    <property type="match status" value="1"/>
</dbReference>
<dbReference type="InterPro" id="IPR036365">
    <property type="entry name" value="PGBD-like_sf"/>
</dbReference>
<feature type="compositionally biased region" description="Basic and acidic residues" evidence="1">
    <location>
        <begin position="715"/>
        <end position="729"/>
    </location>
</feature>
<name>A0ABU4ALF1_9HYPH</name>
<dbReference type="InterPro" id="IPR002477">
    <property type="entry name" value="Peptidoglycan-bd-like"/>
</dbReference>
<evidence type="ECO:0000256" key="1">
    <source>
        <dbReference type="SAM" id="MobiDB-lite"/>
    </source>
</evidence>
<protein>
    <submittedName>
        <fullName evidence="3">Peptidoglycan-binding protein</fullName>
    </submittedName>
</protein>
<dbReference type="PANTHER" id="PTHR11102:SF160">
    <property type="entry name" value="ERAD-ASSOCIATED E3 UBIQUITIN-PROTEIN LIGASE COMPONENT HRD3"/>
    <property type="match status" value="1"/>
</dbReference>
<feature type="region of interest" description="Disordered" evidence="1">
    <location>
        <begin position="1"/>
        <end position="23"/>
    </location>
</feature>
<accession>A0ABU4ALF1</accession>
<dbReference type="Pfam" id="PF01471">
    <property type="entry name" value="PG_binding_1"/>
    <property type="match status" value="1"/>
</dbReference>
<evidence type="ECO:0000313" key="3">
    <source>
        <dbReference type="EMBL" id="MDV6227055.1"/>
    </source>
</evidence>
<dbReference type="InterPro" id="IPR050767">
    <property type="entry name" value="Sel1_AlgK"/>
</dbReference>
<dbReference type="Gene3D" id="1.25.40.10">
    <property type="entry name" value="Tetratricopeptide repeat domain"/>
    <property type="match status" value="1"/>
</dbReference>
<dbReference type="InterPro" id="IPR006597">
    <property type="entry name" value="Sel1-like"/>
</dbReference>
<dbReference type="Pfam" id="PF08238">
    <property type="entry name" value="Sel1"/>
    <property type="match status" value="4"/>
</dbReference>
<keyword evidence="4" id="KW-1185">Reference proteome</keyword>
<feature type="region of interest" description="Disordered" evidence="1">
    <location>
        <begin position="650"/>
        <end position="737"/>
    </location>
</feature>
<dbReference type="Gene3D" id="1.10.101.10">
    <property type="entry name" value="PGBD-like superfamily/PGBD"/>
    <property type="match status" value="1"/>
</dbReference>
<gene>
    <name evidence="3" type="ORF">R2G56_12225</name>
</gene>
<evidence type="ECO:0000259" key="2">
    <source>
        <dbReference type="Pfam" id="PF01471"/>
    </source>
</evidence>
<organism evidence="3 4">
    <name type="scientific">Nitratireductor aquimarinus</name>
    <dbReference type="NCBI Taxonomy" id="889300"/>
    <lineage>
        <taxon>Bacteria</taxon>
        <taxon>Pseudomonadati</taxon>
        <taxon>Pseudomonadota</taxon>
        <taxon>Alphaproteobacteria</taxon>
        <taxon>Hyphomicrobiales</taxon>
        <taxon>Phyllobacteriaceae</taxon>
        <taxon>Nitratireductor</taxon>
    </lineage>
</organism>
<dbReference type="SMART" id="SM00671">
    <property type="entry name" value="SEL1"/>
    <property type="match status" value="4"/>
</dbReference>
<dbReference type="RefSeq" id="WP_317561446.1">
    <property type="nucleotide sequence ID" value="NZ_JAWLIP010000005.1"/>
</dbReference>